<gene>
    <name evidence="3" type="ORF">F3Y22_tig00110788pilonHSYRG00196</name>
</gene>
<dbReference type="InterPro" id="IPR036397">
    <property type="entry name" value="RNaseH_sf"/>
</dbReference>
<dbReference type="Proteomes" id="UP000436088">
    <property type="component" value="Unassembled WGS sequence"/>
</dbReference>
<dbReference type="SUPFAM" id="SSF53098">
    <property type="entry name" value="Ribonuclease H-like"/>
    <property type="match status" value="2"/>
</dbReference>
<dbReference type="Gene3D" id="1.10.340.70">
    <property type="match status" value="1"/>
</dbReference>
<dbReference type="PANTHER" id="PTHR48475">
    <property type="entry name" value="RIBONUCLEASE H"/>
    <property type="match status" value="1"/>
</dbReference>
<dbReference type="InterPro" id="IPR012337">
    <property type="entry name" value="RNaseH-like_sf"/>
</dbReference>
<protein>
    <submittedName>
        <fullName evidence="3">PCF11P-similar protein 4</fullName>
    </submittedName>
</protein>
<comment type="caution">
    <text evidence="3">The sequence shown here is derived from an EMBL/GenBank/DDBJ whole genome shotgun (WGS) entry which is preliminary data.</text>
</comment>
<reference evidence="3" key="1">
    <citation type="submission" date="2019-09" db="EMBL/GenBank/DDBJ databases">
        <title>Draft genome information of white flower Hibiscus syriacus.</title>
        <authorList>
            <person name="Kim Y.-M."/>
        </authorList>
    </citation>
    <scope>NUCLEOTIDE SEQUENCE [LARGE SCALE GENOMIC DNA]</scope>
    <source>
        <strain evidence="3">YM2019G1</strain>
    </source>
</reference>
<evidence type="ECO:0000313" key="3">
    <source>
        <dbReference type="EMBL" id="KAE8693969.1"/>
    </source>
</evidence>
<organism evidence="3 4">
    <name type="scientific">Hibiscus syriacus</name>
    <name type="common">Rose of Sharon</name>
    <dbReference type="NCBI Taxonomy" id="106335"/>
    <lineage>
        <taxon>Eukaryota</taxon>
        <taxon>Viridiplantae</taxon>
        <taxon>Streptophyta</taxon>
        <taxon>Embryophyta</taxon>
        <taxon>Tracheophyta</taxon>
        <taxon>Spermatophyta</taxon>
        <taxon>Magnoliopsida</taxon>
        <taxon>eudicotyledons</taxon>
        <taxon>Gunneridae</taxon>
        <taxon>Pentapetalae</taxon>
        <taxon>rosids</taxon>
        <taxon>malvids</taxon>
        <taxon>Malvales</taxon>
        <taxon>Malvaceae</taxon>
        <taxon>Malvoideae</taxon>
        <taxon>Hibiscus</taxon>
    </lineage>
</organism>
<dbReference type="InterPro" id="IPR021775">
    <property type="entry name" value="DUF3339"/>
</dbReference>
<sequence>MIEKEEKQILPHEEAIEILNLGTEEDRKEVKIGTTLSTEARKNLIALLQEYEDVFAWSYQDMPGLDTDMVVHKLPIKPEFKPMQQKLRRMRPEMLLKIKEEVKKQFDAGFLQVAKYPEWVANIVPVPKKDGKVRMCVDYRDLNKASPKDNFPLPHIDTLGTIRPGTPTFHSWMDSRGTNREDEHVKNLKKLFQRLRKFQLRQTLAMYLRGNIWKTIRLYSQQERHTGDPDKENLCFCISPYSRTPWGVLGQHDESGKKERAIYYLSRRFTDCEVRYPPIEKLDPKIHEGVPALSGRLARWQMLLSEFDIEYVSQKARKQAFRRTVPGECTSMGQSNALGHGIGAILNMKLVLGIRAALGQNKDLGVWRLSLSNLSAQGEWETKDIKLLEYRRLVLDLLEEFDEVTFHYVPREENQMADALATLAAAFRVGGESEMMPINMQSYEYPAHCYQIEEVKDTKPWYYDILQYIKHRSYPEKTTEIEKRTLRRLAAGYVLDREVLYKKSHNQVLLRCVDAEEAKMIVEEVHDGVCGAHANVHMMSRQIMRCGYFWSTLESDCINYARRCHKCQIYGDKINVPPHPLHVMTSPWPFSVWGMDVIGQIHPKASNGHRFILVAIDYFTKWVEAASYASVTQSTICKFLKKEIICRYGLPERIITDNATNLNNKMMSAACEQFNIKHHNSTAYRPKMNGAVEAANKNIKKIVEKTTGTYKDWHEKLPFALFAYRTSVRTSTGATPFSLAYGMEAVLPIEVEIPSLSLSEVKLDDAEWAQSRYDQLNLIDEKRLKAIHHGQIYQKRMIRAHDKKVHPRIFREGDLVLKRIWPVHKDVRGKWTPNWEGPYVVANFNFTTKDIGLQTTQVQLHDEGTAGCQQTFLKFRANFNFTTKDIGLQTTQVQLHDEGTAGCQQTFLKFRANFNFTTKDIGLQTTQVQLHDEGTAGCQQTFLKFRANFNFTTKDIVLQTTQVQLHDEGTAGCQQTFLKFRANFNFTTKDIGLQTTQVQLHDEGTAGCQQTFLKFRANFNFTTKDIGLQTTQVQLHDEGTAGCHQTLLKFRANFNFTTKDIGLQTTQVQGTAGCQQTFLKFRANFNFTTKDIGLQTTQVQLHDEGIAGCQQTFLSFRANFNFTTKDIGLQTTQVQLHNEGTAGCQQTIFQFQNQFQLHGGGYWTRNNTTHLDFNFTTKDIQFPDLTSQRRGHTQLHNERVCCKKKKTYISLQALAMKDWAPIVIGLLLFILLSPGLLFQLPGNNRTFEYGNFQTNVKAIVIHTLLFFVLFTILILAVGIRIYAG</sequence>
<feature type="domain" description="Integrase catalytic" evidence="2">
    <location>
        <begin position="583"/>
        <end position="744"/>
    </location>
</feature>
<accession>A0A6A2ZRP3</accession>
<dbReference type="InterPro" id="IPR002156">
    <property type="entry name" value="RNaseH_domain"/>
</dbReference>
<dbReference type="Pfam" id="PF00665">
    <property type="entry name" value="rve"/>
    <property type="match status" value="1"/>
</dbReference>
<dbReference type="Pfam" id="PF13456">
    <property type="entry name" value="RVT_3"/>
    <property type="match status" value="1"/>
</dbReference>
<keyword evidence="1" id="KW-0472">Membrane</keyword>
<dbReference type="Gene3D" id="3.10.10.10">
    <property type="entry name" value="HIV Type 1 Reverse Transcriptase, subunit A, domain 1"/>
    <property type="match status" value="1"/>
</dbReference>
<dbReference type="PANTHER" id="PTHR48475:SF1">
    <property type="entry name" value="RNASE H TYPE-1 DOMAIN-CONTAINING PROTEIN"/>
    <property type="match status" value="1"/>
</dbReference>
<name>A0A6A2ZRP3_HIBSY</name>
<evidence type="ECO:0000313" key="4">
    <source>
        <dbReference type="Proteomes" id="UP000436088"/>
    </source>
</evidence>
<keyword evidence="4" id="KW-1185">Reference proteome</keyword>
<keyword evidence="1" id="KW-0812">Transmembrane</keyword>
<dbReference type="Pfam" id="PF11820">
    <property type="entry name" value="DUF3339"/>
    <property type="match status" value="1"/>
</dbReference>
<dbReference type="InterPro" id="IPR043502">
    <property type="entry name" value="DNA/RNA_pol_sf"/>
</dbReference>
<dbReference type="EMBL" id="VEPZ02001112">
    <property type="protein sequence ID" value="KAE8693969.1"/>
    <property type="molecule type" value="Genomic_DNA"/>
</dbReference>
<dbReference type="InterPro" id="IPR041588">
    <property type="entry name" value="Integrase_H2C2"/>
</dbReference>
<dbReference type="InterPro" id="IPR001584">
    <property type="entry name" value="Integrase_cat-core"/>
</dbReference>
<evidence type="ECO:0000259" key="2">
    <source>
        <dbReference type="PROSITE" id="PS50994"/>
    </source>
</evidence>
<dbReference type="Gene3D" id="3.30.420.10">
    <property type="entry name" value="Ribonuclease H-like superfamily/Ribonuclease H"/>
    <property type="match status" value="2"/>
</dbReference>
<dbReference type="PROSITE" id="PS50994">
    <property type="entry name" value="INTEGRASE"/>
    <property type="match status" value="1"/>
</dbReference>
<dbReference type="GO" id="GO:0015074">
    <property type="term" value="P:DNA integration"/>
    <property type="evidence" value="ECO:0007669"/>
    <property type="project" value="InterPro"/>
</dbReference>
<dbReference type="GO" id="GO:0004523">
    <property type="term" value="F:RNA-DNA hybrid ribonuclease activity"/>
    <property type="evidence" value="ECO:0007669"/>
    <property type="project" value="InterPro"/>
</dbReference>
<keyword evidence="1" id="KW-1133">Transmembrane helix</keyword>
<dbReference type="SUPFAM" id="SSF56672">
    <property type="entry name" value="DNA/RNA polymerases"/>
    <property type="match status" value="1"/>
</dbReference>
<dbReference type="GO" id="GO:0003676">
    <property type="term" value="F:nucleic acid binding"/>
    <property type="evidence" value="ECO:0007669"/>
    <property type="project" value="InterPro"/>
</dbReference>
<feature type="transmembrane region" description="Helical" evidence="1">
    <location>
        <begin position="1259"/>
        <end position="1283"/>
    </location>
</feature>
<evidence type="ECO:0000256" key="1">
    <source>
        <dbReference type="SAM" id="Phobius"/>
    </source>
</evidence>
<proteinExistence type="predicted"/>
<feature type="transmembrane region" description="Helical" evidence="1">
    <location>
        <begin position="1219"/>
        <end position="1238"/>
    </location>
</feature>
<dbReference type="Pfam" id="PF17921">
    <property type="entry name" value="Integrase_H2C2"/>
    <property type="match status" value="1"/>
</dbReference>